<dbReference type="EMBL" id="QUNG01000012">
    <property type="protein sequence ID" value="REG81787.1"/>
    <property type="molecule type" value="Genomic_DNA"/>
</dbReference>
<dbReference type="SUPFAM" id="SSF50022">
    <property type="entry name" value="ISP domain"/>
    <property type="match status" value="1"/>
</dbReference>
<dbReference type="CDD" id="cd03470">
    <property type="entry name" value="Rieske_cytochrome_bc1"/>
    <property type="match status" value="1"/>
</dbReference>
<evidence type="ECO:0000313" key="24">
    <source>
        <dbReference type="Proteomes" id="UP000256542"/>
    </source>
</evidence>
<keyword evidence="15" id="KW-0408">Iron</keyword>
<comment type="catalytic activity">
    <reaction evidence="19 20">
        <text>a quinol + 2 Fe(III)-[cytochrome c](out) = a quinone + 2 Fe(II)-[cytochrome c](out) + 2 H(+)(out)</text>
        <dbReference type="Rhea" id="RHEA:11484"/>
        <dbReference type="Rhea" id="RHEA-COMP:10350"/>
        <dbReference type="Rhea" id="RHEA-COMP:14399"/>
        <dbReference type="ChEBI" id="CHEBI:15378"/>
        <dbReference type="ChEBI" id="CHEBI:24646"/>
        <dbReference type="ChEBI" id="CHEBI:29033"/>
        <dbReference type="ChEBI" id="CHEBI:29034"/>
        <dbReference type="ChEBI" id="CHEBI:132124"/>
        <dbReference type="EC" id="7.1.1.8"/>
    </reaction>
</comment>
<evidence type="ECO:0000313" key="23">
    <source>
        <dbReference type="EMBL" id="REG81787.1"/>
    </source>
</evidence>
<comment type="function">
    <text evidence="1">Component of the ubiquinol-cytochrome c reductase complex (complex III or cytochrome b-c1 complex), which is a respiratory chain that generates an electrochemical potential coupled to ATP synthesis.</text>
</comment>
<dbReference type="GO" id="GO:0005886">
    <property type="term" value="C:plasma membrane"/>
    <property type="evidence" value="ECO:0007669"/>
    <property type="project" value="UniProtKB-SubCell"/>
</dbReference>
<dbReference type="GO" id="GO:0008121">
    <property type="term" value="F:quinol-cytochrome-c reductase activity"/>
    <property type="evidence" value="ECO:0007669"/>
    <property type="project" value="UniProtKB-EC"/>
</dbReference>
<evidence type="ECO:0000256" key="17">
    <source>
        <dbReference type="ARBA" id="ARBA00023136"/>
    </source>
</evidence>
<keyword evidence="24" id="KW-1185">Reference proteome</keyword>
<keyword evidence="7 20" id="KW-0813">Transport</keyword>
<keyword evidence="13 20" id="KW-0249">Electron transport</keyword>
<dbReference type="GO" id="GO:0046872">
    <property type="term" value="F:metal ion binding"/>
    <property type="evidence" value="ECO:0007669"/>
    <property type="project" value="UniProtKB-KW"/>
</dbReference>
<evidence type="ECO:0000256" key="14">
    <source>
        <dbReference type="ARBA" id="ARBA00022989"/>
    </source>
</evidence>
<dbReference type="Gene3D" id="2.102.10.10">
    <property type="entry name" value="Rieske [2Fe-2S] iron-sulphur domain"/>
    <property type="match status" value="1"/>
</dbReference>
<evidence type="ECO:0000256" key="10">
    <source>
        <dbReference type="ARBA" id="ARBA00022714"/>
    </source>
</evidence>
<dbReference type="PRINTS" id="PR00162">
    <property type="entry name" value="RIESKE"/>
</dbReference>
<comment type="subcellular location">
    <subcellularLocation>
        <location evidence="2">Cell membrane</location>
        <topology evidence="2">Single-pass membrane protein</topology>
    </subcellularLocation>
</comment>
<evidence type="ECO:0000256" key="12">
    <source>
        <dbReference type="ARBA" id="ARBA00022967"/>
    </source>
</evidence>
<dbReference type="PROSITE" id="PS51318">
    <property type="entry name" value="TAT"/>
    <property type="match status" value="1"/>
</dbReference>
<evidence type="ECO:0000256" key="13">
    <source>
        <dbReference type="ARBA" id="ARBA00022982"/>
    </source>
</evidence>
<evidence type="ECO:0000256" key="8">
    <source>
        <dbReference type="ARBA" id="ARBA00022475"/>
    </source>
</evidence>
<dbReference type="InterPro" id="IPR006311">
    <property type="entry name" value="TAT_signal"/>
</dbReference>
<dbReference type="InterPro" id="IPR019470">
    <property type="entry name" value="Ubiq_cytC_Rdtase_Fe-S_su_TAT"/>
</dbReference>
<keyword evidence="18" id="KW-1015">Disulfide bond</keyword>
<keyword evidence="16" id="KW-0411">Iron-sulfur</keyword>
<dbReference type="InterPro" id="IPR006317">
    <property type="entry name" value="Ubiquinol_cyt_c_Rdtase_Fe-S-su"/>
</dbReference>
<dbReference type="AlphaFoldDB" id="A0A3E0DGG7"/>
<protein>
    <recommendedName>
        <fullName evidence="6 20">Ubiquinol-cytochrome c reductase iron-sulfur subunit</fullName>
        <ecNumber evidence="5 20">7.1.1.8</ecNumber>
    </recommendedName>
</protein>
<evidence type="ECO:0000256" key="19">
    <source>
        <dbReference type="ARBA" id="ARBA00029351"/>
    </source>
</evidence>
<evidence type="ECO:0000256" key="9">
    <source>
        <dbReference type="ARBA" id="ARBA00022692"/>
    </source>
</evidence>
<proteinExistence type="inferred from homology"/>
<dbReference type="GO" id="GO:0051537">
    <property type="term" value="F:2 iron, 2 sulfur cluster binding"/>
    <property type="evidence" value="ECO:0007669"/>
    <property type="project" value="UniProtKB-KW"/>
</dbReference>
<dbReference type="Gene3D" id="1.20.5.510">
    <property type="entry name" value="Single helix bin"/>
    <property type="match status" value="1"/>
</dbReference>
<evidence type="ECO:0000256" key="20">
    <source>
        <dbReference type="RuleBase" id="RU004494"/>
    </source>
</evidence>
<evidence type="ECO:0000256" key="21">
    <source>
        <dbReference type="RuleBase" id="RU004497"/>
    </source>
</evidence>
<name>A0A3E0DGG7_9GAMM</name>
<comment type="cofactor">
    <cofactor evidence="20">
        <name>[2Fe-2S] cluster</name>
        <dbReference type="ChEBI" id="CHEBI:190135"/>
    </cofactor>
    <text evidence="20">Binds 1 [2Fe-2S] cluster per subunit.</text>
</comment>
<evidence type="ECO:0000256" key="1">
    <source>
        <dbReference type="ARBA" id="ARBA00002444"/>
    </source>
</evidence>
<comment type="caution">
    <text evidence="23">The sequence shown here is derived from an EMBL/GenBank/DDBJ whole genome shotgun (WGS) entry which is preliminary data.</text>
</comment>
<dbReference type="Pfam" id="PF00355">
    <property type="entry name" value="Rieske"/>
    <property type="match status" value="1"/>
</dbReference>
<evidence type="ECO:0000256" key="5">
    <source>
        <dbReference type="ARBA" id="ARBA00012951"/>
    </source>
</evidence>
<evidence type="ECO:0000256" key="3">
    <source>
        <dbReference type="ARBA" id="ARBA00010651"/>
    </source>
</evidence>
<dbReference type="NCBIfam" id="TIGR01416">
    <property type="entry name" value="Rieske_proteo"/>
    <property type="match status" value="1"/>
</dbReference>
<evidence type="ECO:0000256" key="18">
    <source>
        <dbReference type="ARBA" id="ARBA00023157"/>
    </source>
</evidence>
<evidence type="ECO:0000256" key="6">
    <source>
        <dbReference type="ARBA" id="ARBA00019816"/>
    </source>
</evidence>
<keyword evidence="14" id="KW-1133">Transmembrane helix</keyword>
<reference evidence="23 24" key="1">
    <citation type="submission" date="2018-08" db="EMBL/GenBank/DDBJ databases">
        <title>Genomic Encyclopedia of Type Strains, Phase III (KMG-III): the genomes of soil and plant-associated and newly described type strains.</title>
        <authorList>
            <person name="Whitman W."/>
        </authorList>
    </citation>
    <scope>NUCLEOTIDE SEQUENCE [LARGE SCALE GENOMIC DNA]</scope>
    <source>
        <strain evidence="23 24">CECT 7375</strain>
    </source>
</reference>
<keyword evidence="8" id="KW-1003">Cell membrane</keyword>
<gene>
    <name evidence="23" type="ORF">DFP81_11237</name>
</gene>
<sequence length="197" mass="21623">MTRMVNKKRRQFLIGSTCTLAAVGGVGIATPFIAAWQPSRQSRAAGAPLRVDISKLEPGQQMTVEWQGQPVWVVRRSAQSVSELSDLTSYLVDPFSQQAQQPSYAQNLYRSLKPEISVLVGVCTHLGCSPIYHPEHSAQDLDGGWRGGFICPCHGSKFDLAGRAYKHFPAQSNLVVPPYYYKSETLLEIGIDGEVNG</sequence>
<evidence type="ECO:0000256" key="11">
    <source>
        <dbReference type="ARBA" id="ARBA00022723"/>
    </source>
</evidence>
<dbReference type="PROSITE" id="PS51296">
    <property type="entry name" value="RIESKE"/>
    <property type="match status" value="1"/>
</dbReference>
<organism evidence="23 24">
    <name type="scientific">Marinomonas pollencensis</name>
    <dbReference type="NCBI Taxonomy" id="491954"/>
    <lineage>
        <taxon>Bacteria</taxon>
        <taxon>Pseudomonadati</taxon>
        <taxon>Pseudomonadota</taxon>
        <taxon>Gammaproteobacteria</taxon>
        <taxon>Oceanospirillales</taxon>
        <taxon>Oceanospirillaceae</taxon>
        <taxon>Marinomonas</taxon>
    </lineage>
</organism>
<comment type="subunit">
    <text evidence="4 21">The main subunits of complex b-c1 are: cytochrome b, cytochrome c1 and the Rieske protein.</text>
</comment>
<dbReference type="EC" id="7.1.1.8" evidence="5 20"/>
<keyword evidence="12" id="KW-1278">Translocase</keyword>
<dbReference type="Proteomes" id="UP000256542">
    <property type="component" value="Unassembled WGS sequence"/>
</dbReference>
<dbReference type="PANTHER" id="PTHR10134">
    <property type="entry name" value="CYTOCHROME B-C1 COMPLEX SUBUNIT RIESKE, MITOCHONDRIAL"/>
    <property type="match status" value="1"/>
</dbReference>
<keyword evidence="10" id="KW-0001">2Fe-2S</keyword>
<dbReference type="Pfam" id="PF10399">
    <property type="entry name" value="UCR_Fe-S_N"/>
    <property type="match status" value="1"/>
</dbReference>
<evidence type="ECO:0000256" key="16">
    <source>
        <dbReference type="ARBA" id="ARBA00023014"/>
    </source>
</evidence>
<evidence type="ECO:0000256" key="15">
    <source>
        <dbReference type="ARBA" id="ARBA00023004"/>
    </source>
</evidence>
<keyword evidence="17" id="KW-0472">Membrane</keyword>
<keyword evidence="11" id="KW-0479">Metal-binding</keyword>
<dbReference type="InterPro" id="IPR036922">
    <property type="entry name" value="Rieske_2Fe-2S_sf"/>
</dbReference>
<evidence type="ECO:0000256" key="7">
    <source>
        <dbReference type="ARBA" id="ARBA00022448"/>
    </source>
</evidence>
<accession>A0A3E0DGG7</accession>
<dbReference type="InterPro" id="IPR014349">
    <property type="entry name" value="Rieske_Fe-S_prot"/>
</dbReference>
<keyword evidence="9" id="KW-0812">Transmembrane</keyword>
<evidence type="ECO:0000256" key="2">
    <source>
        <dbReference type="ARBA" id="ARBA00004162"/>
    </source>
</evidence>
<evidence type="ECO:0000259" key="22">
    <source>
        <dbReference type="PROSITE" id="PS51296"/>
    </source>
</evidence>
<dbReference type="InterPro" id="IPR017941">
    <property type="entry name" value="Rieske_2Fe-2S"/>
</dbReference>
<comment type="miscellaneous">
    <text evidence="20">The Rieske protein is a high potential 2Fe-2S protein.</text>
</comment>
<dbReference type="InterPro" id="IPR005805">
    <property type="entry name" value="Rieske_Fe-S_prot_C"/>
</dbReference>
<evidence type="ECO:0000256" key="4">
    <source>
        <dbReference type="ARBA" id="ARBA00011649"/>
    </source>
</evidence>
<comment type="similarity">
    <text evidence="3">Belongs to the Rieske iron-sulfur protein family.</text>
</comment>
<feature type="domain" description="Rieske" evidence="22">
    <location>
        <begin position="89"/>
        <end position="188"/>
    </location>
</feature>